<feature type="non-terminal residue" evidence="2">
    <location>
        <position position="1"/>
    </location>
</feature>
<dbReference type="Gene3D" id="3.90.1340.10">
    <property type="entry name" value="Phage tail collar domain"/>
    <property type="match status" value="1"/>
</dbReference>
<sequence length="350" mass="35771">YEVSNVGEVLKSERAFRQDVDMRLDVLERGIAALGADASVLVARVIRAIETEIAPRAAEIEALLVGYRDGVPAAAVAESAERFFLTPARRAAIIAEAITTGDPSAAIAAAIASLAPIASPAFTGAPTAPTPPDDNASARLATTAFVATRIAALVNGAPDDLRDFDALANAIGNDPDFAVTVAAALAALSSTVAAITPVPVGTTIWVNGAVAPAGFVKENGALLSRTTFASLWAYAQGSGRVVTDAEWVTGNTGAFSSGDGATNFRLPDSRGEFVRALDDGRGIDSGRALGSWQADDLKSHIHRVDRPIGSGNPYGNAAAGGTGGDTTPTTATGGTETRPRNVSKLACIKY</sequence>
<proteinExistence type="predicted"/>
<dbReference type="Proteomes" id="UP000248863">
    <property type="component" value="Unassembled WGS sequence"/>
</dbReference>
<dbReference type="PANTHER" id="PTHR35191">
    <property type="entry name" value="PROPHAGE SIDE TAIL FIBER PROTEIN HOMOLOG STFQ-RELATED"/>
    <property type="match status" value="1"/>
</dbReference>
<gene>
    <name evidence="2" type="ORF">CH338_29780</name>
</gene>
<dbReference type="PANTHER" id="PTHR35191:SF1">
    <property type="entry name" value="PROPHAGE SIDE TAIL FIBER PROTEIN HOMOLOG STFQ-RELATED"/>
    <property type="match status" value="1"/>
</dbReference>
<evidence type="ECO:0000256" key="1">
    <source>
        <dbReference type="SAM" id="MobiDB-lite"/>
    </source>
</evidence>
<dbReference type="InterPro" id="IPR051934">
    <property type="entry name" value="Phage_Tail_Fiber_Structural"/>
</dbReference>
<dbReference type="InterPro" id="IPR037053">
    <property type="entry name" value="Phage_tail_collar_dom_sf"/>
</dbReference>
<feature type="region of interest" description="Disordered" evidence="1">
    <location>
        <begin position="310"/>
        <end position="342"/>
    </location>
</feature>
<evidence type="ECO:0008006" key="4">
    <source>
        <dbReference type="Google" id="ProtNLM"/>
    </source>
</evidence>
<keyword evidence="3" id="KW-1185">Reference proteome</keyword>
<dbReference type="SUPFAM" id="SSF88874">
    <property type="entry name" value="Receptor-binding domain of short tail fibre protein gp12"/>
    <property type="match status" value="1"/>
</dbReference>
<comment type="caution">
    <text evidence="2">The sequence shown here is derived from an EMBL/GenBank/DDBJ whole genome shotgun (WGS) entry which is preliminary data.</text>
</comment>
<dbReference type="AlphaFoldDB" id="A0A327JQ92"/>
<name>A0A327JQ92_9BRAD</name>
<evidence type="ECO:0000313" key="3">
    <source>
        <dbReference type="Proteomes" id="UP000248863"/>
    </source>
</evidence>
<reference evidence="2 3" key="1">
    <citation type="submission" date="2017-07" db="EMBL/GenBank/DDBJ databases">
        <title>Draft Genome Sequences of Select Purple Nonsulfur Bacteria.</title>
        <authorList>
            <person name="Lasarre B."/>
            <person name="Mckinlay J.B."/>
        </authorList>
    </citation>
    <scope>NUCLEOTIDE SEQUENCE [LARGE SCALE GENOMIC DNA]</scope>
    <source>
        <strain evidence="2 3">DSM 11907</strain>
    </source>
</reference>
<dbReference type="EMBL" id="NPEU01000802">
    <property type="protein sequence ID" value="RAI27875.1"/>
    <property type="molecule type" value="Genomic_DNA"/>
</dbReference>
<evidence type="ECO:0000313" key="2">
    <source>
        <dbReference type="EMBL" id="RAI27875.1"/>
    </source>
</evidence>
<organism evidence="2 3">
    <name type="scientific">Rhodoplanes elegans</name>
    <dbReference type="NCBI Taxonomy" id="29408"/>
    <lineage>
        <taxon>Bacteria</taxon>
        <taxon>Pseudomonadati</taxon>
        <taxon>Pseudomonadota</taxon>
        <taxon>Alphaproteobacteria</taxon>
        <taxon>Hyphomicrobiales</taxon>
        <taxon>Nitrobacteraceae</taxon>
        <taxon>Rhodoplanes</taxon>
    </lineage>
</organism>
<protein>
    <recommendedName>
        <fullName evidence="4">Phage tail collar domain-containing protein</fullName>
    </recommendedName>
</protein>
<feature type="compositionally biased region" description="Low complexity" evidence="1">
    <location>
        <begin position="325"/>
        <end position="335"/>
    </location>
</feature>
<accession>A0A327JQ92</accession>